<accession>A0A559LC46</accession>
<evidence type="ECO:0008006" key="3">
    <source>
        <dbReference type="Google" id="ProtNLM"/>
    </source>
</evidence>
<proteinExistence type="predicted"/>
<dbReference type="Proteomes" id="UP000320707">
    <property type="component" value="Unassembled WGS sequence"/>
</dbReference>
<organism evidence="1 2">
    <name type="scientific">Fusarium oxysporum f. sp. cubense</name>
    <dbReference type="NCBI Taxonomy" id="61366"/>
    <lineage>
        <taxon>Eukaryota</taxon>
        <taxon>Fungi</taxon>
        <taxon>Dikarya</taxon>
        <taxon>Ascomycota</taxon>
        <taxon>Pezizomycotina</taxon>
        <taxon>Sordariomycetes</taxon>
        <taxon>Hypocreomycetidae</taxon>
        <taxon>Hypocreales</taxon>
        <taxon>Nectriaceae</taxon>
        <taxon>Fusarium</taxon>
        <taxon>Fusarium oxysporum species complex</taxon>
    </lineage>
</organism>
<dbReference type="AlphaFoldDB" id="A0A559LC46"/>
<protein>
    <recommendedName>
        <fullName evidence="3">Heterokaryon incompatibility domain-containing protein</fullName>
    </recommendedName>
</protein>
<dbReference type="PANTHER" id="PTHR39596:SF3">
    <property type="entry name" value="HETEROKARYON INCOMPATIBILITY DOMAIN-CONTAINING PROTEIN"/>
    <property type="match status" value="1"/>
</dbReference>
<reference evidence="1 2" key="1">
    <citation type="journal article" date="2019" name="Microbiol. Resour. Announc.">
        <title>High-quality draft genome sequence of Fusarium oxysporum f. sp. cubense strain 160527, a causal agent of Panama disease.</title>
        <authorList>
            <person name="Asai S."/>
            <person name="Ayukawa Y."/>
            <person name="Gan P."/>
            <person name="Masuda S."/>
            <person name="Komatsu K."/>
            <person name="Shirasu K."/>
            <person name="Arie T."/>
        </authorList>
    </citation>
    <scope>NUCLEOTIDE SEQUENCE [LARGE SCALE GENOMIC DNA]</scope>
    <source>
        <strain evidence="1 2">160527</strain>
    </source>
</reference>
<dbReference type="PANTHER" id="PTHR39596">
    <property type="match status" value="1"/>
</dbReference>
<comment type="caution">
    <text evidence="1">The sequence shown here is derived from an EMBL/GenBank/DDBJ whole genome shotgun (WGS) entry which is preliminary data.</text>
</comment>
<evidence type="ECO:0000313" key="2">
    <source>
        <dbReference type="Proteomes" id="UP000320707"/>
    </source>
</evidence>
<name>A0A559LC46_FUSOC</name>
<gene>
    <name evidence="1" type="ORF">Focb16_v000049</name>
</gene>
<dbReference type="EMBL" id="SRMI01000005">
    <property type="protein sequence ID" value="TVY70932.1"/>
    <property type="molecule type" value="Genomic_DNA"/>
</dbReference>
<sequence>MDHLPQLQNKSGFRIEVPFLEDDRFAYDGNGLKGFPGRCNFTFAEPHDLQTCWESSKFFQSWLFFGTLDEIFKVYSIEILRDDFVSRAGNGYATITTKCLQDYIAVWIVSASREYPGCLDNSKHRATAREVGDKIGSVAGQAVGHAIHVARCNTTPIPSPRQVLYNKRRLWAEGREMAKESAARIWRVLDTAATALREFGPFSRGIDAAVWDSVLVLTTTLQTAAFFIYRSIPLDAPFTFTVPFDTIPARLSPQFFREHGWCPREEKIISDLVEGDHCALLLCSQLDRHNNLDHSKCKADKCKAYQVDENTYQTQHHQACHGCDFLGFDGFDSEDPEKSKLFEVIMNDQSQLSSSRPTPMAAYHEGQLRLVPVSVRQLLGRRFVAISHVWADGLGNPDKNALPRCQLERIQNLVNKQFPNEKGPVPFWMDTLCIPVTKDKSSKYGKAKKNAIENMEGVYKSSTKVLVLDRTLADIPSYGMLTEEIGLRIMCSGWARRLWTLQEGLHQAQVHYQFADTTYTYKDLNEAMRKKHAFPNRCVTVPETHSLRRLLANPPHCAYAYEPLACFAHKALSCCWPRISSFFKELDIKYSQPDPGWFPGMQLVPGMTVLVPRAMRTIAYRTTSRSEDEGIILASLTDWRVGSAGPLTEVPAEERMRVCFKQFAVVPSQLIFLDQERYEDTGARWIPKSLLAQSSKGTNPLPYKHSIISDEFSWPSSHGITAEYPSFHLSLPPDWNHKKYNQTVLLHIAGKLYKGFIHKAGSQDPPESLPYNLALIVPRSINAGPWNCIAALVSILNVNALSLYDASPGDILDDVLHLQAAYLGLSMQGHLLTAIEVAETMWKKHGIDSGSYLDEDIEANIRIGYYTLEIYDSDRRYGDETKCPSFQPSSDIIRSIIDGVISAHLSFEALERIQCFIDRHVDLAGALAAAQLQQGSLFTKSSCFASQ</sequence>
<evidence type="ECO:0000313" key="1">
    <source>
        <dbReference type="EMBL" id="TVY70932.1"/>
    </source>
</evidence>